<dbReference type="STRING" id="195883.A0A482WV06"/>
<dbReference type="GO" id="GO:0048255">
    <property type="term" value="P:mRNA stabilization"/>
    <property type="evidence" value="ECO:0007669"/>
    <property type="project" value="TreeGrafter"/>
</dbReference>
<dbReference type="PANTHER" id="PTHR33861:SF5">
    <property type="entry name" value="GAMMA-TUBULIN COMPLEX COMPONENT"/>
    <property type="match status" value="1"/>
</dbReference>
<dbReference type="InParanoid" id="A0A482WV06"/>
<feature type="compositionally biased region" description="Pro residues" evidence="1">
    <location>
        <begin position="17"/>
        <end position="28"/>
    </location>
</feature>
<accession>A0A482WV06</accession>
<name>A0A482WV06_LAOST</name>
<dbReference type="OrthoDB" id="5978002at2759"/>
<evidence type="ECO:0000256" key="1">
    <source>
        <dbReference type="SAM" id="MobiDB-lite"/>
    </source>
</evidence>
<dbReference type="Proteomes" id="UP000291343">
    <property type="component" value="Unassembled WGS sequence"/>
</dbReference>
<dbReference type="GO" id="GO:0005737">
    <property type="term" value="C:cytoplasm"/>
    <property type="evidence" value="ECO:0007669"/>
    <property type="project" value="TreeGrafter"/>
</dbReference>
<dbReference type="GO" id="GO:0007141">
    <property type="term" value="P:male meiosis I"/>
    <property type="evidence" value="ECO:0007669"/>
    <property type="project" value="TreeGrafter"/>
</dbReference>
<comment type="caution">
    <text evidence="2">The sequence shown here is derived from an EMBL/GenBank/DDBJ whole genome shotgun (WGS) entry which is preliminary data.</text>
</comment>
<organism evidence="2 3">
    <name type="scientific">Laodelphax striatellus</name>
    <name type="common">Small brown planthopper</name>
    <name type="synonym">Delphax striatella</name>
    <dbReference type="NCBI Taxonomy" id="195883"/>
    <lineage>
        <taxon>Eukaryota</taxon>
        <taxon>Metazoa</taxon>
        <taxon>Ecdysozoa</taxon>
        <taxon>Arthropoda</taxon>
        <taxon>Hexapoda</taxon>
        <taxon>Insecta</taxon>
        <taxon>Pterygota</taxon>
        <taxon>Neoptera</taxon>
        <taxon>Paraneoptera</taxon>
        <taxon>Hemiptera</taxon>
        <taxon>Auchenorrhyncha</taxon>
        <taxon>Fulgoroidea</taxon>
        <taxon>Delphacidae</taxon>
        <taxon>Criomorphinae</taxon>
        <taxon>Laodelphax</taxon>
    </lineage>
</organism>
<dbReference type="Pfam" id="PF15189">
    <property type="entry name" value="MEIOC"/>
    <property type="match status" value="1"/>
</dbReference>
<evidence type="ECO:0000313" key="3">
    <source>
        <dbReference type="Proteomes" id="UP000291343"/>
    </source>
</evidence>
<proteinExistence type="predicted"/>
<keyword evidence="3" id="KW-1185">Reference proteome</keyword>
<dbReference type="PANTHER" id="PTHR33861">
    <property type="entry name" value="PROTEIN CBG18333"/>
    <property type="match status" value="1"/>
</dbReference>
<reference evidence="2 3" key="1">
    <citation type="journal article" date="2017" name="Gigascience">
        <title>Genome sequence of the small brown planthopper, Laodelphax striatellus.</title>
        <authorList>
            <person name="Zhu J."/>
            <person name="Jiang F."/>
            <person name="Wang X."/>
            <person name="Yang P."/>
            <person name="Bao Y."/>
            <person name="Zhao W."/>
            <person name="Wang W."/>
            <person name="Lu H."/>
            <person name="Wang Q."/>
            <person name="Cui N."/>
            <person name="Li J."/>
            <person name="Chen X."/>
            <person name="Luo L."/>
            <person name="Yu J."/>
            <person name="Kang L."/>
            <person name="Cui F."/>
        </authorList>
    </citation>
    <scope>NUCLEOTIDE SEQUENCE [LARGE SCALE GENOMIC DNA]</scope>
    <source>
        <strain evidence="2">Lst14</strain>
    </source>
</reference>
<dbReference type="GO" id="GO:0005634">
    <property type="term" value="C:nucleus"/>
    <property type="evidence" value="ECO:0007669"/>
    <property type="project" value="TreeGrafter"/>
</dbReference>
<sequence>MHQMPPPPMMLDHHLPPPHAMPPPPPPYRHNDMFPMGEGGPQMFFCGGSGMCRNGPASELHVSLEQCYDQFKQLEKERKKTEAELARHNLGKKVSSANGHRPIPPG</sequence>
<gene>
    <name evidence="2" type="ORF">LSTR_LSTR015316</name>
</gene>
<protein>
    <submittedName>
        <fullName evidence="2">Uncharacterized protein</fullName>
    </submittedName>
</protein>
<feature type="region of interest" description="Disordered" evidence="1">
    <location>
        <begin position="1"/>
        <end position="35"/>
    </location>
</feature>
<dbReference type="AlphaFoldDB" id="A0A482WV06"/>
<feature type="region of interest" description="Disordered" evidence="1">
    <location>
        <begin position="79"/>
        <end position="106"/>
    </location>
</feature>
<evidence type="ECO:0000313" key="2">
    <source>
        <dbReference type="EMBL" id="RZF37126.1"/>
    </source>
</evidence>
<dbReference type="EMBL" id="QKKF02025284">
    <property type="protein sequence ID" value="RZF37126.1"/>
    <property type="molecule type" value="Genomic_DNA"/>
</dbReference>
<dbReference type="InterPro" id="IPR027963">
    <property type="entry name" value="MEIOC"/>
</dbReference>
<dbReference type="GO" id="GO:0007144">
    <property type="term" value="P:female meiosis I"/>
    <property type="evidence" value="ECO:0007669"/>
    <property type="project" value="TreeGrafter"/>
</dbReference>